<proteinExistence type="predicted"/>
<sequence length="101" mass="11900">MVMNHHKCSSTTSMERLNLHHLLGQPQEQYTTSRDTNILRPVQDIKMEVVLDKKLDFPLKIVVIILWPDIVLWSIKQKQTTKPLLLNGVEEAYERKKTRYS</sequence>
<keyword evidence="2" id="KW-1185">Reference proteome</keyword>
<name>A0ABU7EDE7_9TELE</name>
<dbReference type="Proteomes" id="UP001352852">
    <property type="component" value="Unassembled WGS sequence"/>
</dbReference>
<evidence type="ECO:0000313" key="2">
    <source>
        <dbReference type="Proteomes" id="UP001352852"/>
    </source>
</evidence>
<evidence type="ECO:0000313" key="1">
    <source>
        <dbReference type="EMBL" id="MED6285302.1"/>
    </source>
</evidence>
<accession>A0ABU7EDE7</accession>
<organism evidence="1 2">
    <name type="scientific">Characodon lateralis</name>
    <dbReference type="NCBI Taxonomy" id="208331"/>
    <lineage>
        <taxon>Eukaryota</taxon>
        <taxon>Metazoa</taxon>
        <taxon>Chordata</taxon>
        <taxon>Craniata</taxon>
        <taxon>Vertebrata</taxon>
        <taxon>Euteleostomi</taxon>
        <taxon>Actinopterygii</taxon>
        <taxon>Neopterygii</taxon>
        <taxon>Teleostei</taxon>
        <taxon>Neoteleostei</taxon>
        <taxon>Acanthomorphata</taxon>
        <taxon>Ovalentaria</taxon>
        <taxon>Atherinomorphae</taxon>
        <taxon>Cyprinodontiformes</taxon>
        <taxon>Goodeidae</taxon>
        <taxon>Characodon</taxon>
    </lineage>
</organism>
<reference evidence="1 2" key="1">
    <citation type="submission" date="2021-06" db="EMBL/GenBank/DDBJ databases">
        <authorList>
            <person name="Palmer J.M."/>
        </authorList>
    </citation>
    <scope>NUCLEOTIDE SEQUENCE [LARGE SCALE GENOMIC DNA]</scope>
    <source>
        <strain evidence="1 2">CL_MEX2019</strain>
        <tissue evidence="1">Muscle</tissue>
    </source>
</reference>
<gene>
    <name evidence="1" type="ORF">CHARACLAT_027912</name>
</gene>
<protein>
    <submittedName>
        <fullName evidence="1">Uncharacterized protein</fullName>
    </submittedName>
</protein>
<comment type="caution">
    <text evidence="1">The sequence shown here is derived from an EMBL/GenBank/DDBJ whole genome shotgun (WGS) entry which is preliminary data.</text>
</comment>
<dbReference type="EMBL" id="JAHUTJ010052804">
    <property type="protein sequence ID" value="MED6285302.1"/>
    <property type="molecule type" value="Genomic_DNA"/>
</dbReference>